<organism evidence="5 6">
    <name type="scientific">Bactrocera dorsalis</name>
    <name type="common">Oriental fruit fly</name>
    <name type="synonym">Dacus dorsalis</name>
    <dbReference type="NCBI Taxonomy" id="27457"/>
    <lineage>
        <taxon>Eukaryota</taxon>
        <taxon>Metazoa</taxon>
        <taxon>Ecdysozoa</taxon>
        <taxon>Arthropoda</taxon>
        <taxon>Hexapoda</taxon>
        <taxon>Insecta</taxon>
        <taxon>Pterygota</taxon>
        <taxon>Neoptera</taxon>
        <taxon>Endopterygota</taxon>
        <taxon>Diptera</taxon>
        <taxon>Brachycera</taxon>
        <taxon>Muscomorpha</taxon>
        <taxon>Tephritoidea</taxon>
        <taxon>Tephritidae</taxon>
        <taxon>Bactrocera</taxon>
        <taxon>Bactrocera</taxon>
    </lineage>
</organism>
<feature type="domain" description="EGF-like" evidence="4">
    <location>
        <begin position="710"/>
        <end position="745"/>
    </location>
</feature>
<dbReference type="SMART" id="SM00181">
    <property type="entry name" value="EGF"/>
    <property type="match status" value="23"/>
</dbReference>
<feature type="domain" description="EGF-like" evidence="4">
    <location>
        <begin position="919"/>
        <end position="950"/>
    </location>
</feature>
<evidence type="ECO:0000256" key="2">
    <source>
        <dbReference type="SAM" id="Phobius"/>
    </source>
</evidence>
<feature type="domain" description="EGF-like" evidence="4">
    <location>
        <begin position="213"/>
        <end position="245"/>
    </location>
</feature>
<dbReference type="Proteomes" id="UP001652620">
    <property type="component" value="Chromosome 1"/>
</dbReference>
<dbReference type="GeneID" id="105232299"/>
<feature type="signal peptide" evidence="3">
    <location>
        <begin position="1"/>
        <end position="31"/>
    </location>
</feature>
<feature type="compositionally biased region" description="Polar residues" evidence="1">
    <location>
        <begin position="57"/>
        <end position="66"/>
    </location>
</feature>
<feature type="domain" description="EGF-like" evidence="4">
    <location>
        <begin position="1089"/>
        <end position="1122"/>
    </location>
</feature>
<keyword evidence="5" id="KW-1185">Reference proteome</keyword>
<dbReference type="SUPFAM" id="SSF57184">
    <property type="entry name" value="Growth factor receptor domain"/>
    <property type="match status" value="2"/>
</dbReference>
<evidence type="ECO:0000313" key="6">
    <source>
        <dbReference type="RefSeq" id="XP_011212248.2"/>
    </source>
</evidence>
<reference evidence="5" key="1">
    <citation type="submission" date="2025-05" db="UniProtKB">
        <authorList>
            <consortium name="RefSeq"/>
        </authorList>
    </citation>
    <scope>NUCLEOTIDE SEQUENCE [LARGE SCALE GENOMIC DNA]</scope>
</reference>
<feature type="domain" description="EGF-like" evidence="4">
    <location>
        <begin position="1267"/>
        <end position="1300"/>
    </location>
</feature>
<dbReference type="PANTHER" id="PTHR24047:SF32">
    <property type="entry name" value="FI01909P-RELATED"/>
    <property type="match status" value="1"/>
</dbReference>
<feature type="domain" description="EGF-like" evidence="4">
    <location>
        <begin position="952"/>
        <end position="985"/>
    </location>
</feature>
<feature type="domain" description="EGF-like" evidence="4">
    <location>
        <begin position="987"/>
        <end position="1018"/>
    </location>
</feature>
<accession>A0A6I9VM24</accession>
<name>A0A6I9VM24_BACDO</name>
<evidence type="ECO:0000259" key="4">
    <source>
        <dbReference type="SMART" id="SM00181"/>
    </source>
</evidence>
<dbReference type="InterPro" id="IPR000742">
    <property type="entry name" value="EGF"/>
</dbReference>
<feature type="region of interest" description="Disordered" evidence="1">
    <location>
        <begin position="97"/>
        <end position="119"/>
    </location>
</feature>
<dbReference type="InterPro" id="IPR009030">
    <property type="entry name" value="Growth_fac_rcpt_cys_sf"/>
</dbReference>
<dbReference type="Gene3D" id="2.10.25.10">
    <property type="entry name" value="Laminin"/>
    <property type="match status" value="17"/>
</dbReference>
<feature type="domain" description="EGF-like" evidence="4">
    <location>
        <begin position="1158"/>
        <end position="1192"/>
    </location>
</feature>
<dbReference type="RefSeq" id="XP_011212248.2">
    <property type="nucleotide sequence ID" value="XM_011213946.3"/>
</dbReference>
<evidence type="ECO:0000256" key="1">
    <source>
        <dbReference type="SAM" id="MobiDB-lite"/>
    </source>
</evidence>
<dbReference type="PANTHER" id="PTHR24047">
    <property type="entry name" value="FI01909P-RELATED"/>
    <property type="match status" value="1"/>
</dbReference>
<dbReference type="Pfam" id="PF02363">
    <property type="entry name" value="C_tripleX"/>
    <property type="match status" value="20"/>
</dbReference>
<reference evidence="6" key="2">
    <citation type="submission" date="2025-08" db="UniProtKB">
        <authorList>
            <consortium name="RefSeq"/>
        </authorList>
    </citation>
    <scope>IDENTIFICATION</scope>
    <source>
        <tissue evidence="6">Adult</tissue>
    </source>
</reference>
<proteinExistence type="predicted"/>
<protein>
    <submittedName>
        <fullName evidence="6">Uncharacterized protein LOC105232299</fullName>
    </submittedName>
</protein>
<evidence type="ECO:0000256" key="3">
    <source>
        <dbReference type="SAM" id="SignalP"/>
    </source>
</evidence>
<gene>
    <name evidence="6" type="primary">LOC105232299</name>
</gene>
<feature type="domain" description="EGF-like" evidence="4">
    <location>
        <begin position="1020"/>
        <end position="1053"/>
    </location>
</feature>
<feature type="domain" description="EGF-like" evidence="4">
    <location>
        <begin position="884"/>
        <end position="917"/>
    </location>
</feature>
<feature type="domain" description="EGF-like" evidence="4">
    <location>
        <begin position="782"/>
        <end position="814"/>
    </location>
</feature>
<dbReference type="OrthoDB" id="409374at2759"/>
<feature type="domain" description="EGF-like" evidence="4">
    <location>
        <begin position="282"/>
        <end position="313"/>
    </location>
</feature>
<keyword evidence="2" id="KW-0472">Membrane</keyword>
<feature type="transmembrane region" description="Helical" evidence="2">
    <location>
        <begin position="1320"/>
        <end position="1341"/>
    </location>
</feature>
<sequence>MTIVFTSKQFSFCFLVLLCLHFLVIVGNAESQHHHRQQRQPYGGYTVDSRDADDASNDVSPYQRSSYRGRDTARRQFNENDVNYQYGNQQLATQGAEQLSRRQLRKQQQRLEKQARSKVPPIEATSEGNKCHIWVPVELINKYPYAQRIQLDQRNQQQKLLVCCAGYAPLRWRGNTLCQPLCENCRNGRCVAPNVCECFDNFVANDNGDCVFACPLGCLNGRCFLDGTCQCDAGFKLDETRKFCRPICSNGCGMNPRHNCTEPEVCGCAKGYQLTNDGCVAACDPDCGEGGECREPNQCYCTPGYELKDGVCQRECYQKCDNGICYSNNRCICNPGFTYHERSTQCVPNYCTWVMVTGDELYNSRCENNVCNCSFGTQETVLGGVKYCLSNCPNNAVRLSFRICECRNGYQYIDEQRTKCVRTNGLAGNQENRVDEVDDTLSGTAASTTSRITTNKARIADINTTENSYDYRTTTETISTSVATNTTNRGEYVNVNSVGDIEDIYLWIAFICYPAFVKMHVAVKAGNFETDLGHLETNEKSDAGVAAAEFDILMPPIDYTEGVTAFADVTIAALQENESLQVSGAVQIACSEQRSSQMGSHMPSPRRLSYPESHVQVSGFVQKTMKSHMNYQLLVSLLLLATCATACVVKVPTPKTRVSLVTMRKYPVDVKCTNCTPTQNPLVLRTVKETYTDMEEVCCEGYVRNAKTGDCMPNCVDCKAGKCVRPDVCLCAEGYNNLKNSTVCEPECSEPCINGQCVEPEKCSCNEGYNFINGSVTECETRCLTDCTNGRCDASYKCTCNFGYERNELLGVCTPICEEPCENGICKAPNECHCLSGYELRLGTLGKCEPVCQGGCPNGYCIAPNVCKCQEGSYNLIGLACVPNCMDKCVNAHCTAPNQCTCLEGYIYRNDSRTVCEPTCARGCLNGFCDEPGHCECHQGYTQVEPHVCQPNCTKDCINGHCSAPDTCTCNEGYILKNGSLTECEPHCPRGCKNGECVSPGVCSCLPGYQSLLFYLCIPVCKHSCVHGTCTAPDICRCFSGYRPNSERSNECEPVCNFDCGHGHCIAPGICQCETGYTKKWLTGRCEPHCTQKCINSICAAGGVCRCYEGFRLRKGSNNICDPICLPQCINSNCVEPDMCECWSGYSETRHHNYCVAHCRPSCENGKCVAPNKCQCSDGYHVTNSSEPHRCQAICKETCINAECLRPDECVCLEGYKFLNGSHTECAPSCEQDCGHGRCIGPNACSCDLGYRLNLSNDTDLPVCVAYCNEWNCLNGKCDVNGICQCIEGMVYNERRGACVSVLGAMEEHIALSGVSVSRWTIGTMAFLFIALCVLALILVYREYARRRFREKHGVRLIENPTFGIVMPGTREEDGLNVQDGEES</sequence>
<feature type="domain" description="EGF-like" evidence="4">
    <location>
        <begin position="747"/>
        <end position="780"/>
    </location>
</feature>
<dbReference type="InterPro" id="IPR053255">
    <property type="entry name" value="EGF-like_domain"/>
</dbReference>
<feature type="domain" description="EGF-like" evidence="4">
    <location>
        <begin position="851"/>
        <end position="882"/>
    </location>
</feature>
<feature type="domain" description="EGF-like" evidence="4">
    <location>
        <begin position="1194"/>
        <end position="1227"/>
    </location>
</feature>
<feature type="domain" description="EGF-like" evidence="4">
    <location>
        <begin position="1124"/>
        <end position="1156"/>
    </location>
</feature>
<feature type="chain" id="PRO_5046017677" evidence="3">
    <location>
        <begin position="32"/>
        <end position="1384"/>
    </location>
</feature>
<dbReference type="InterPro" id="IPR003341">
    <property type="entry name" value="Cys_rich_tripleX"/>
</dbReference>
<feature type="domain" description="EGF-like" evidence="4">
    <location>
        <begin position="816"/>
        <end position="849"/>
    </location>
</feature>
<feature type="domain" description="EGF-like" evidence="4">
    <location>
        <begin position="1229"/>
        <end position="1265"/>
    </location>
</feature>
<feature type="domain" description="EGF-like" evidence="4">
    <location>
        <begin position="387"/>
        <end position="421"/>
    </location>
</feature>
<evidence type="ECO:0000313" key="5">
    <source>
        <dbReference type="Proteomes" id="UP001652620"/>
    </source>
</evidence>
<feature type="domain" description="EGF-like" evidence="4">
    <location>
        <begin position="247"/>
        <end position="280"/>
    </location>
</feature>
<feature type="domain" description="EGF-like" evidence="4">
    <location>
        <begin position="315"/>
        <end position="347"/>
    </location>
</feature>
<feature type="region of interest" description="Disordered" evidence="1">
    <location>
        <begin position="33"/>
        <end position="71"/>
    </location>
</feature>
<feature type="domain" description="EGF-like" evidence="4">
    <location>
        <begin position="177"/>
        <end position="211"/>
    </location>
</feature>
<keyword evidence="2" id="KW-0812">Transmembrane</keyword>
<keyword evidence="3" id="KW-0732">Signal</keyword>
<keyword evidence="2" id="KW-1133">Transmembrane helix</keyword>
<feature type="domain" description="EGF-like" evidence="4">
    <location>
        <begin position="1055"/>
        <end position="1087"/>
    </location>
</feature>